<feature type="compositionally biased region" description="Basic residues" evidence="1">
    <location>
        <begin position="83"/>
        <end position="93"/>
    </location>
</feature>
<organism evidence="2 3">
    <name type="scientific">Populus alba x Populus x berolinensis</name>
    <dbReference type="NCBI Taxonomy" id="444605"/>
    <lineage>
        <taxon>Eukaryota</taxon>
        <taxon>Viridiplantae</taxon>
        <taxon>Streptophyta</taxon>
        <taxon>Embryophyta</taxon>
        <taxon>Tracheophyta</taxon>
        <taxon>Spermatophyta</taxon>
        <taxon>Magnoliopsida</taxon>
        <taxon>eudicotyledons</taxon>
        <taxon>Gunneridae</taxon>
        <taxon>Pentapetalae</taxon>
        <taxon>rosids</taxon>
        <taxon>fabids</taxon>
        <taxon>Malpighiales</taxon>
        <taxon>Salicaceae</taxon>
        <taxon>Saliceae</taxon>
        <taxon>Populus</taxon>
    </lineage>
</organism>
<proteinExistence type="predicted"/>
<evidence type="ECO:0000313" key="3">
    <source>
        <dbReference type="Proteomes" id="UP001164929"/>
    </source>
</evidence>
<gene>
    <name evidence="2" type="ORF">NC653_016204</name>
</gene>
<comment type="caution">
    <text evidence="2">The sequence shown here is derived from an EMBL/GenBank/DDBJ whole genome shotgun (WGS) entry which is preliminary data.</text>
</comment>
<feature type="compositionally biased region" description="Basic and acidic residues" evidence="1">
    <location>
        <begin position="119"/>
        <end position="128"/>
    </location>
</feature>
<evidence type="ECO:0000256" key="1">
    <source>
        <dbReference type="SAM" id="MobiDB-lite"/>
    </source>
</evidence>
<sequence>RGKVEKAIRRILSKARKNTEARATTPPAQHAFFAIIFVISRKHQQKERKRIETKTGVAYLFCCPEKQQAVVERRSFSTCHLRPSQRQRSRKGKQNREEGKEKRRKQGEERRKRQATQENAKRTQATED</sequence>
<keyword evidence="3" id="KW-1185">Reference proteome</keyword>
<accession>A0AAD6VZC3</accession>
<feature type="region of interest" description="Disordered" evidence="1">
    <location>
        <begin position="75"/>
        <end position="128"/>
    </location>
</feature>
<feature type="non-terminal residue" evidence="2">
    <location>
        <position position="1"/>
    </location>
</feature>
<dbReference type="EMBL" id="JAQIZT010000006">
    <property type="protein sequence ID" value="KAJ6993004.1"/>
    <property type="molecule type" value="Genomic_DNA"/>
</dbReference>
<name>A0AAD6VZC3_9ROSI</name>
<protein>
    <submittedName>
        <fullName evidence="2">Uncharacterized protein</fullName>
    </submittedName>
</protein>
<dbReference type="AlphaFoldDB" id="A0AAD6VZC3"/>
<feature type="compositionally biased region" description="Basic and acidic residues" evidence="1">
    <location>
        <begin position="94"/>
        <end position="111"/>
    </location>
</feature>
<reference evidence="2" key="1">
    <citation type="journal article" date="2023" name="Mol. Ecol. Resour.">
        <title>Chromosome-level genome assembly of a triploid poplar Populus alba 'Berolinensis'.</title>
        <authorList>
            <person name="Chen S."/>
            <person name="Yu Y."/>
            <person name="Wang X."/>
            <person name="Wang S."/>
            <person name="Zhang T."/>
            <person name="Zhou Y."/>
            <person name="He R."/>
            <person name="Meng N."/>
            <person name="Wang Y."/>
            <person name="Liu W."/>
            <person name="Liu Z."/>
            <person name="Liu J."/>
            <person name="Guo Q."/>
            <person name="Huang H."/>
            <person name="Sederoff R.R."/>
            <person name="Wang G."/>
            <person name="Qu G."/>
            <person name="Chen S."/>
        </authorList>
    </citation>
    <scope>NUCLEOTIDE SEQUENCE</scope>
    <source>
        <strain evidence="2">SC-2020</strain>
    </source>
</reference>
<dbReference type="Proteomes" id="UP001164929">
    <property type="component" value="Chromosome 6"/>
</dbReference>
<evidence type="ECO:0000313" key="2">
    <source>
        <dbReference type="EMBL" id="KAJ6993004.1"/>
    </source>
</evidence>